<sequence length="161" mass="17518">MGRTCNLSLPHLSHPAVLGVTWRDSFGPASRPFTPAPGVLLARAMLRSRSSVLPAPISVCYLWPDLNLGALTQPMRVATDASLDFQVSSSAFYWSDPGFTTQYHTGPSTRARQGAKLDLIRLQTAFLSVTIISIEQRNFLNSGSHNSTDRVLAGRIVFGNC</sequence>
<dbReference type="AlphaFoldDB" id="A0AAV4J249"/>
<dbReference type="Proteomes" id="UP000762676">
    <property type="component" value="Unassembled WGS sequence"/>
</dbReference>
<protein>
    <submittedName>
        <fullName evidence="1">Uncharacterized protein</fullName>
    </submittedName>
</protein>
<organism evidence="1 2">
    <name type="scientific">Elysia marginata</name>
    <dbReference type="NCBI Taxonomy" id="1093978"/>
    <lineage>
        <taxon>Eukaryota</taxon>
        <taxon>Metazoa</taxon>
        <taxon>Spiralia</taxon>
        <taxon>Lophotrochozoa</taxon>
        <taxon>Mollusca</taxon>
        <taxon>Gastropoda</taxon>
        <taxon>Heterobranchia</taxon>
        <taxon>Euthyneura</taxon>
        <taxon>Panpulmonata</taxon>
        <taxon>Sacoglossa</taxon>
        <taxon>Placobranchoidea</taxon>
        <taxon>Plakobranchidae</taxon>
        <taxon>Elysia</taxon>
    </lineage>
</organism>
<reference evidence="1 2" key="1">
    <citation type="journal article" date="2021" name="Elife">
        <title>Chloroplast acquisition without the gene transfer in kleptoplastic sea slugs, Plakobranchus ocellatus.</title>
        <authorList>
            <person name="Maeda T."/>
            <person name="Takahashi S."/>
            <person name="Yoshida T."/>
            <person name="Shimamura S."/>
            <person name="Takaki Y."/>
            <person name="Nagai Y."/>
            <person name="Toyoda A."/>
            <person name="Suzuki Y."/>
            <person name="Arimoto A."/>
            <person name="Ishii H."/>
            <person name="Satoh N."/>
            <person name="Nishiyama T."/>
            <person name="Hasebe M."/>
            <person name="Maruyama T."/>
            <person name="Minagawa J."/>
            <person name="Obokata J."/>
            <person name="Shigenobu S."/>
        </authorList>
    </citation>
    <scope>NUCLEOTIDE SEQUENCE [LARGE SCALE GENOMIC DNA]</scope>
</reference>
<comment type="caution">
    <text evidence="1">The sequence shown here is derived from an EMBL/GenBank/DDBJ whole genome shotgun (WGS) entry which is preliminary data.</text>
</comment>
<accession>A0AAV4J249</accession>
<proteinExistence type="predicted"/>
<dbReference type="EMBL" id="BMAT01006587">
    <property type="protein sequence ID" value="GFS15517.1"/>
    <property type="molecule type" value="Genomic_DNA"/>
</dbReference>
<keyword evidence="2" id="KW-1185">Reference proteome</keyword>
<evidence type="ECO:0000313" key="1">
    <source>
        <dbReference type="EMBL" id="GFS15517.1"/>
    </source>
</evidence>
<gene>
    <name evidence="1" type="ORF">ElyMa_003189400</name>
</gene>
<name>A0AAV4J249_9GAST</name>
<evidence type="ECO:0000313" key="2">
    <source>
        <dbReference type="Proteomes" id="UP000762676"/>
    </source>
</evidence>